<dbReference type="GO" id="GO:0006281">
    <property type="term" value="P:DNA repair"/>
    <property type="evidence" value="ECO:0007669"/>
    <property type="project" value="UniProtKB-ARBA"/>
</dbReference>
<dbReference type="Proteomes" id="UP001152533">
    <property type="component" value="Unassembled WGS sequence"/>
</dbReference>
<dbReference type="PANTHER" id="PTHR11081">
    <property type="entry name" value="FLAP ENDONUCLEASE FAMILY MEMBER"/>
    <property type="match status" value="1"/>
</dbReference>
<comment type="caution">
    <text evidence="3">The sequence shown here is derived from an EMBL/GenBank/DDBJ whole genome shotgun (WGS) entry which is preliminary data.</text>
</comment>
<dbReference type="EMBL" id="CAMGZC010000725">
    <property type="protein sequence ID" value="CAI0649629.1"/>
    <property type="molecule type" value="Genomic_DNA"/>
</dbReference>
<dbReference type="Pfam" id="PF00867">
    <property type="entry name" value="XPG_I"/>
    <property type="match status" value="1"/>
</dbReference>
<dbReference type="Gene3D" id="3.40.50.1010">
    <property type="entry name" value="5'-nuclease"/>
    <property type="match status" value="1"/>
</dbReference>
<dbReference type="OrthoDB" id="2959108at2759"/>
<dbReference type="InterPro" id="IPR029060">
    <property type="entry name" value="PIN-like_dom_sf"/>
</dbReference>
<dbReference type="PRINTS" id="PR00853">
    <property type="entry name" value="XPGRADSUPER"/>
</dbReference>
<dbReference type="AlphaFoldDB" id="A0A9W4RXU0"/>
<evidence type="ECO:0000259" key="2">
    <source>
        <dbReference type="SMART" id="SM00484"/>
    </source>
</evidence>
<accession>A0A9W4RXU0</accession>
<dbReference type="InterPro" id="IPR036279">
    <property type="entry name" value="5-3_exonuclease_C_sf"/>
</dbReference>
<dbReference type="InterPro" id="IPR006084">
    <property type="entry name" value="XPG/Rad2"/>
</dbReference>
<dbReference type="SUPFAM" id="SSF88723">
    <property type="entry name" value="PIN domain-like"/>
    <property type="match status" value="1"/>
</dbReference>
<dbReference type="CDD" id="cd09870">
    <property type="entry name" value="PIN_YEN1"/>
    <property type="match status" value="1"/>
</dbReference>
<evidence type="ECO:0000313" key="4">
    <source>
        <dbReference type="Proteomes" id="UP001152533"/>
    </source>
</evidence>
<gene>
    <name evidence="3" type="ORF">CGXH109_LOCUS87757</name>
</gene>
<evidence type="ECO:0000313" key="3">
    <source>
        <dbReference type="EMBL" id="CAI0649629.1"/>
    </source>
</evidence>
<organism evidence="3 4">
    <name type="scientific">Colletotrichum noveboracense</name>
    <dbReference type="NCBI Taxonomy" id="2664923"/>
    <lineage>
        <taxon>Eukaryota</taxon>
        <taxon>Fungi</taxon>
        <taxon>Dikarya</taxon>
        <taxon>Ascomycota</taxon>
        <taxon>Pezizomycotina</taxon>
        <taxon>Sordariomycetes</taxon>
        <taxon>Hypocreomycetidae</taxon>
        <taxon>Glomerellales</taxon>
        <taxon>Glomerellaceae</taxon>
        <taxon>Colletotrichum</taxon>
        <taxon>Colletotrichum gloeosporioides species complex</taxon>
    </lineage>
</organism>
<dbReference type="SMART" id="SM00484">
    <property type="entry name" value="XPGI"/>
    <property type="match status" value="1"/>
</dbReference>
<dbReference type="PANTHER" id="PTHR11081:SF62">
    <property type="entry name" value="XPG-I DOMAIN-CONTAINING PROTEIN"/>
    <property type="match status" value="1"/>
</dbReference>
<dbReference type="GO" id="GO:0017108">
    <property type="term" value="F:5'-flap endonuclease activity"/>
    <property type="evidence" value="ECO:0007669"/>
    <property type="project" value="TreeGrafter"/>
</dbReference>
<feature type="region of interest" description="Disordered" evidence="1">
    <location>
        <begin position="378"/>
        <end position="413"/>
    </location>
</feature>
<reference evidence="3" key="1">
    <citation type="submission" date="2022-08" db="EMBL/GenBank/DDBJ databases">
        <authorList>
            <person name="Giroux E."/>
            <person name="Giroux E."/>
        </authorList>
    </citation>
    <scope>NUCLEOTIDE SEQUENCE</scope>
    <source>
        <strain evidence="3">H1091258</strain>
    </source>
</reference>
<dbReference type="InterPro" id="IPR006086">
    <property type="entry name" value="XPG-I_dom"/>
</dbReference>
<proteinExistence type="predicted"/>
<sequence length="413" mass="46694">MLDRIWSLMHIGIEIIFVFDGEGRPDVKRDKKTEDSTGRKAREENSGFFKETLTKLHIPWRQAPGEAEAECAALQRLGLVDAVWLEDSDTLMFGCTVLVKNLLKSNGQKSKDEAKVYRLRDIEQKTRITANGIVLYAMVAGCDYTKGLHGCGTAVGQELAKKKILVEEFSKTLANAGERSWNLWRRRLEAQLSNLSSKLRPHFDKDKANISQFPNFQALGYCRNPKVSSDNELRNLDCMRGDWYKRYSTESLRTTIPYMRDRFHYNKPSKWWFRHLAPVALNQRLLALEPGARDLVNNVTQKRSKVTSIVDIDPRQIFPGIEEARCPQGMLVLNGFPTGKEADRAVVEKRLEIVQSVILDAVLGWGMSDEEFLEWRKGPEKASAGNGKPAAKKNKAARAKEEGGEFCSSNATA</sequence>
<protein>
    <recommendedName>
        <fullName evidence="2">XPG-I domain-containing protein</fullName>
    </recommendedName>
</protein>
<feature type="domain" description="XPG-I" evidence="2">
    <location>
        <begin position="54"/>
        <end position="128"/>
    </location>
</feature>
<keyword evidence="4" id="KW-1185">Reference proteome</keyword>
<name>A0A9W4RXU0_9PEZI</name>
<evidence type="ECO:0000256" key="1">
    <source>
        <dbReference type="SAM" id="MobiDB-lite"/>
    </source>
</evidence>
<dbReference type="SUPFAM" id="SSF47807">
    <property type="entry name" value="5' to 3' exonuclease, C-terminal subdomain"/>
    <property type="match status" value="1"/>
</dbReference>